<comment type="caution">
    <text evidence="1">The sequence shown here is derived from an EMBL/GenBank/DDBJ whole genome shotgun (WGS) entry which is preliminary data.</text>
</comment>
<reference evidence="1" key="1">
    <citation type="submission" date="2021-04" db="EMBL/GenBank/DDBJ databases">
        <title>Sequencing of actinobacteria type strains.</title>
        <authorList>
            <person name="Nguyen G.-S."/>
            <person name="Wentzel A."/>
        </authorList>
    </citation>
    <scope>NUCLEOTIDE SEQUENCE</scope>
    <source>
        <strain evidence="1">DSM 42095</strain>
    </source>
</reference>
<proteinExistence type="predicted"/>
<dbReference type="GO" id="GO:0051607">
    <property type="term" value="P:defense response to virus"/>
    <property type="evidence" value="ECO:0007669"/>
    <property type="project" value="InterPro"/>
</dbReference>
<dbReference type="GO" id="GO:0043571">
    <property type="term" value="P:maintenance of CRISPR repeat elements"/>
    <property type="evidence" value="ECO:0007669"/>
    <property type="project" value="InterPro"/>
</dbReference>
<protein>
    <submittedName>
        <fullName evidence="1">Type I-E CRISPR-associated protein Cas5/CasD</fullName>
    </submittedName>
</protein>
<evidence type="ECO:0000313" key="2">
    <source>
        <dbReference type="Proteomes" id="UP000675554"/>
    </source>
</evidence>
<organism evidence="1 2">
    <name type="scientific">Streptomyces daliensis</name>
    <dbReference type="NCBI Taxonomy" id="299421"/>
    <lineage>
        <taxon>Bacteria</taxon>
        <taxon>Bacillati</taxon>
        <taxon>Actinomycetota</taxon>
        <taxon>Actinomycetes</taxon>
        <taxon>Kitasatosporales</taxon>
        <taxon>Streptomycetaceae</taxon>
        <taxon>Streptomyces</taxon>
    </lineage>
</organism>
<dbReference type="GO" id="GO:0003723">
    <property type="term" value="F:RNA binding"/>
    <property type="evidence" value="ECO:0007669"/>
    <property type="project" value="InterPro"/>
</dbReference>
<name>A0A8T4J411_9ACTN</name>
<dbReference type="Gene3D" id="3.30.70.2660">
    <property type="match status" value="1"/>
</dbReference>
<evidence type="ECO:0000313" key="1">
    <source>
        <dbReference type="EMBL" id="MBR7678695.1"/>
    </source>
</evidence>
<dbReference type="InterPro" id="IPR010147">
    <property type="entry name" value="CRISPR-assoc_prot_CasD"/>
</dbReference>
<sequence>RSGETTTLLSHRYYLQDAAFTLAVTSEDTTLLHKSAEKLRRPRWAPYLGRRSCPPSGPLILTTVTATPVEHLLKLPLTRPAPGRNGPSQEATVPVEFASDLPLDGLSADGRSPADPILGEAQDEPLSFTPLDRRYRARPVHRITLRLPATQCAGYGTQYLTRLSSYLADHQLEVSSS</sequence>
<dbReference type="Proteomes" id="UP000675554">
    <property type="component" value="Unassembled WGS sequence"/>
</dbReference>
<accession>A0A8T4J411</accession>
<keyword evidence="2" id="KW-1185">Reference proteome</keyword>
<dbReference type="AlphaFoldDB" id="A0A8T4J411"/>
<dbReference type="NCBIfam" id="TIGR01868">
    <property type="entry name" value="casD_Cas5e"/>
    <property type="match status" value="1"/>
</dbReference>
<dbReference type="InterPro" id="IPR021124">
    <property type="entry name" value="CRISPR-assoc_prot_Cas5"/>
</dbReference>
<feature type="non-terminal residue" evidence="1">
    <location>
        <position position="1"/>
    </location>
</feature>
<gene>
    <name evidence="1" type="primary">cas5e</name>
    <name evidence="1" type="ORF">KDA82_38245</name>
</gene>
<dbReference type="EMBL" id="JAGSMN010001735">
    <property type="protein sequence ID" value="MBR7678695.1"/>
    <property type="molecule type" value="Genomic_DNA"/>
</dbReference>
<dbReference type="Pfam" id="PF09704">
    <property type="entry name" value="Cas_Cas5d"/>
    <property type="match status" value="1"/>
</dbReference>